<dbReference type="Pfam" id="PF01791">
    <property type="entry name" value="DeoC"/>
    <property type="match status" value="1"/>
</dbReference>
<accession>A0A949JWI1</accession>
<evidence type="ECO:0000256" key="6">
    <source>
        <dbReference type="HAMAP-Rule" id="MF_00114"/>
    </source>
</evidence>
<dbReference type="GO" id="GO:0006018">
    <property type="term" value="P:2-deoxyribose 1-phosphate catabolic process"/>
    <property type="evidence" value="ECO:0007669"/>
    <property type="project" value="UniProtKB-UniRule"/>
</dbReference>
<comment type="subcellular location">
    <subcellularLocation>
        <location evidence="6">Cytoplasm</location>
    </subcellularLocation>
</comment>
<dbReference type="PANTHER" id="PTHR10889">
    <property type="entry name" value="DEOXYRIBOSE-PHOSPHATE ALDOLASE"/>
    <property type="match status" value="1"/>
</dbReference>
<proteinExistence type="inferred from homology"/>
<dbReference type="GO" id="GO:0009264">
    <property type="term" value="P:deoxyribonucleotide catabolic process"/>
    <property type="evidence" value="ECO:0007669"/>
    <property type="project" value="UniProtKB-UniRule"/>
</dbReference>
<comment type="similarity">
    <text evidence="1 6">Belongs to the DeoC/FbaB aldolase family. DeoC type 1 subfamily.</text>
</comment>
<feature type="active site" description="Proton donor/acceptor" evidence="6">
    <location>
        <position position="92"/>
    </location>
</feature>
<evidence type="ECO:0000256" key="3">
    <source>
        <dbReference type="ARBA" id="ARBA00023239"/>
    </source>
</evidence>
<dbReference type="SMART" id="SM01133">
    <property type="entry name" value="DeoC"/>
    <property type="match status" value="1"/>
</dbReference>
<dbReference type="Proteomes" id="UP000712157">
    <property type="component" value="Unassembled WGS sequence"/>
</dbReference>
<gene>
    <name evidence="6 7" type="primary">deoC</name>
    <name evidence="7" type="ORF">KTH89_07920</name>
</gene>
<dbReference type="InterPro" id="IPR013785">
    <property type="entry name" value="Aldolase_TIM"/>
</dbReference>
<evidence type="ECO:0000313" key="8">
    <source>
        <dbReference type="Proteomes" id="UP000712157"/>
    </source>
</evidence>
<keyword evidence="8" id="KW-1185">Reference proteome</keyword>
<feature type="active site" description="Proton donor/acceptor" evidence="6">
    <location>
        <position position="182"/>
    </location>
</feature>
<dbReference type="HAMAP" id="MF_00114">
    <property type="entry name" value="DeoC_type1"/>
    <property type="match status" value="1"/>
</dbReference>
<dbReference type="PIRSF" id="PIRSF001357">
    <property type="entry name" value="DeoC"/>
    <property type="match status" value="1"/>
</dbReference>
<dbReference type="PANTHER" id="PTHR10889:SF1">
    <property type="entry name" value="DEOXYRIBOSE-PHOSPHATE ALDOLASE"/>
    <property type="match status" value="1"/>
</dbReference>
<evidence type="ECO:0000256" key="4">
    <source>
        <dbReference type="ARBA" id="ARBA00023270"/>
    </source>
</evidence>
<evidence type="ECO:0000256" key="5">
    <source>
        <dbReference type="ARBA" id="ARBA00048791"/>
    </source>
</evidence>
<dbReference type="AlphaFoldDB" id="A0A949JWI1"/>
<dbReference type="RefSeq" id="WP_238721311.1">
    <property type="nucleotide sequence ID" value="NZ_JAHQCW010000010.1"/>
</dbReference>
<feature type="active site" description="Schiff-base intermediate with acetaldehyde" evidence="6">
    <location>
        <position position="154"/>
    </location>
</feature>
<reference evidence="7" key="1">
    <citation type="submission" date="2021-06" db="EMBL/GenBank/DDBJ databases">
        <title>Description of novel taxa of the family Lachnospiraceae.</title>
        <authorList>
            <person name="Chaplin A.V."/>
            <person name="Sokolova S.R."/>
            <person name="Pikina A.P."/>
            <person name="Korzhanova M."/>
            <person name="Belova V."/>
            <person name="Korostin D."/>
            <person name="Efimov B.A."/>
        </authorList>
    </citation>
    <scope>NUCLEOTIDE SEQUENCE</scope>
    <source>
        <strain evidence="7">ASD5720</strain>
    </source>
</reference>
<dbReference type="InterPro" id="IPR028581">
    <property type="entry name" value="DeoC_typeI"/>
</dbReference>
<dbReference type="GO" id="GO:0004139">
    <property type="term" value="F:deoxyribose-phosphate aldolase activity"/>
    <property type="evidence" value="ECO:0007669"/>
    <property type="project" value="UniProtKB-UniRule"/>
</dbReference>
<evidence type="ECO:0000256" key="1">
    <source>
        <dbReference type="ARBA" id="ARBA00010936"/>
    </source>
</evidence>
<keyword evidence="2 6" id="KW-0963">Cytoplasm</keyword>
<dbReference type="InterPro" id="IPR002915">
    <property type="entry name" value="DeoC/FbaB/LacD_aldolase"/>
</dbReference>
<dbReference type="NCBIfam" id="TIGR00126">
    <property type="entry name" value="deoC"/>
    <property type="match status" value="1"/>
</dbReference>
<name>A0A949JWI1_9FIRM</name>
<comment type="catalytic activity">
    <reaction evidence="5 6">
        <text>2-deoxy-D-ribose 5-phosphate = D-glyceraldehyde 3-phosphate + acetaldehyde</text>
        <dbReference type="Rhea" id="RHEA:12821"/>
        <dbReference type="ChEBI" id="CHEBI:15343"/>
        <dbReference type="ChEBI" id="CHEBI:59776"/>
        <dbReference type="ChEBI" id="CHEBI:62877"/>
        <dbReference type="EC" id="4.1.2.4"/>
    </reaction>
</comment>
<evidence type="ECO:0000256" key="2">
    <source>
        <dbReference type="ARBA" id="ARBA00022490"/>
    </source>
</evidence>
<dbReference type="EC" id="4.1.2.4" evidence="6"/>
<dbReference type="InterPro" id="IPR011343">
    <property type="entry name" value="DeoC"/>
</dbReference>
<comment type="pathway">
    <text evidence="6">Carbohydrate degradation; 2-deoxy-D-ribose 1-phosphate degradation; D-glyceraldehyde 3-phosphate and acetaldehyde from 2-deoxy-alpha-D-ribose 1-phosphate: step 2/2.</text>
</comment>
<keyword evidence="3 6" id="KW-0456">Lyase</keyword>
<dbReference type="CDD" id="cd00959">
    <property type="entry name" value="DeoC"/>
    <property type="match status" value="1"/>
</dbReference>
<dbReference type="SUPFAM" id="SSF51569">
    <property type="entry name" value="Aldolase"/>
    <property type="match status" value="1"/>
</dbReference>
<keyword evidence="4 6" id="KW-0704">Schiff base</keyword>
<dbReference type="Gene3D" id="3.20.20.70">
    <property type="entry name" value="Aldolase class I"/>
    <property type="match status" value="1"/>
</dbReference>
<dbReference type="EMBL" id="JAHQCW010000010">
    <property type="protein sequence ID" value="MBU9736460.1"/>
    <property type="molecule type" value="Genomic_DNA"/>
</dbReference>
<sequence>MDLLELASHMDATQVQSNVTEKDIDDLIKQSVKYGFAAAFVLPCYMNHVKMGLDGTRVHTGGVVGFPSGGELTETKLYETRQNIALGAEEVDMVINVGWLLSGKYDWVRDEIKAVKDITGDIPLKCIIEIALLPEDYAKRACELVIEGGGDYVKTATGWVAPTTLDQVKLIKSVVGDSVYIKAAGGIRSRQTALDFLEAGAHRLGISVRNAVKILQE</sequence>
<protein>
    <recommendedName>
        <fullName evidence="6">Deoxyribose-phosphate aldolase</fullName>
        <shortName evidence="6">DERA</shortName>
        <ecNumber evidence="6">4.1.2.4</ecNumber>
    </recommendedName>
    <alternativeName>
        <fullName evidence="6">2-deoxy-D-ribose 5-phosphate aldolase</fullName>
    </alternativeName>
    <alternativeName>
        <fullName evidence="6">Phosphodeoxyriboaldolase</fullName>
        <shortName evidence="6">Deoxyriboaldolase</shortName>
    </alternativeName>
</protein>
<comment type="caution">
    <text evidence="7">The sequence shown here is derived from an EMBL/GenBank/DDBJ whole genome shotgun (WGS) entry which is preliminary data.</text>
</comment>
<evidence type="ECO:0000313" key="7">
    <source>
        <dbReference type="EMBL" id="MBU9736460.1"/>
    </source>
</evidence>
<dbReference type="GO" id="GO:0016052">
    <property type="term" value="P:carbohydrate catabolic process"/>
    <property type="evidence" value="ECO:0007669"/>
    <property type="project" value="TreeGrafter"/>
</dbReference>
<comment type="function">
    <text evidence="6">Catalyzes a reversible aldol reaction between acetaldehyde and D-glyceraldehyde 3-phosphate to generate 2-deoxy-D-ribose 5-phosphate.</text>
</comment>
<dbReference type="GO" id="GO:0005737">
    <property type="term" value="C:cytoplasm"/>
    <property type="evidence" value="ECO:0007669"/>
    <property type="project" value="UniProtKB-SubCell"/>
</dbReference>
<organism evidence="7 8">
    <name type="scientific">Diplocloster agilis</name>
    <dbReference type="NCBI Taxonomy" id="2850323"/>
    <lineage>
        <taxon>Bacteria</taxon>
        <taxon>Bacillati</taxon>
        <taxon>Bacillota</taxon>
        <taxon>Clostridia</taxon>
        <taxon>Lachnospirales</taxon>
        <taxon>Lachnospiraceae</taxon>
        <taxon>Diplocloster</taxon>
    </lineage>
</organism>